<name>A0A0J8GCE3_9LIST</name>
<dbReference type="PANTHER" id="PTHR33990:SF5">
    <property type="entry name" value="PHNB-LIKE DOMAIN-CONTAINING PROTEIN"/>
    <property type="match status" value="1"/>
</dbReference>
<keyword evidence="3" id="KW-1185">Reference proteome</keyword>
<dbReference type="AlphaFoldDB" id="A0A0J8GCE3"/>
<dbReference type="EMBL" id="AZHO01000011">
    <property type="protein sequence ID" value="KMT60260.1"/>
    <property type="molecule type" value="Genomic_DNA"/>
</dbReference>
<dbReference type="InterPro" id="IPR028973">
    <property type="entry name" value="PhnB-like"/>
</dbReference>
<dbReference type="Gene3D" id="3.10.180.10">
    <property type="entry name" value="2,3-Dihydroxybiphenyl 1,2-Dioxygenase, domain 1"/>
    <property type="match status" value="1"/>
</dbReference>
<dbReference type="PATRIC" id="fig|1430899.3.peg.1221"/>
<evidence type="ECO:0000313" key="2">
    <source>
        <dbReference type="EMBL" id="KMT60260.1"/>
    </source>
</evidence>
<protein>
    <recommendedName>
        <fullName evidence="1">PhnB-like domain-containing protein</fullName>
    </recommendedName>
</protein>
<dbReference type="Proteomes" id="UP000052258">
    <property type="component" value="Unassembled WGS sequence"/>
</dbReference>
<feature type="domain" description="PhnB-like" evidence="1">
    <location>
        <begin position="4"/>
        <end position="138"/>
    </location>
</feature>
<dbReference type="SUPFAM" id="SSF54593">
    <property type="entry name" value="Glyoxalase/Bleomycin resistance protein/Dihydroxybiphenyl dioxygenase"/>
    <property type="match status" value="1"/>
</dbReference>
<dbReference type="OrthoDB" id="9795306at2"/>
<evidence type="ECO:0000313" key="3">
    <source>
        <dbReference type="Proteomes" id="UP000052258"/>
    </source>
</evidence>
<gene>
    <name evidence="2" type="ORF">X560_1186</name>
</gene>
<dbReference type="RefSeq" id="WP_007474645.1">
    <property type="nucleotide sequence ID" value="NZ_KQ130613.1"/>
</dbReference>
<organism evidence="2 3">
    <name type="scientific">Listeria fleischmannii 1991</name>
    <dbReference type="NCBI Taxonomy" id="1430899"/>
    <lineage>
        <taxon>Bacteria</taxon>
        <taxon>Bacillati</taxon>
        <taxon>Bacillota</taxon>
        <taxon>Bacilli</taxon>
        <taxon>Bacillales</taxon>
        <taxon>Listeriaceae</taxon>
        <taxon>Listeria</taxon>
    </lineage>
</organism>
<comment type="caution">
    <text evidence="2">The sequence shown here is derived from an EMBL/GenBank/DDBJ whole genome shotgun (WGS) entry which is preliminary data.</text>
</comment>
<dbReference type="Pfam" id="PF06983">
    <property type="entry name" value="3-dmu-9_3-mt"/>
    <property type="match status" value="1"/>
</dbReference>
<sequence>MAQIYPYLSFENAKEALAYYEEFFGATNIRRVKVEPSQAEEFNIPLEKLDDTTMHAEFTVLGAELYCSDSFGNDVSPSKQISIMLDVNWEDEQALKESNEFFEKLEKSGQVKISMPYEEQFWGGKMGQFDDKYGITWMLHAQPYSEVGKA</sequence>
<dbReference type="CDD" id="cd06588">
    <property type="entry name" value="PhnB_like"/>
    <property type="match status" value="1"/>
</dbReference>
<evidence type="ECO:0000259" key="1">
    <source>
        <dbReference type="Pfam" id="PF06983"/>
    </source>
</evidence>
<dbReference type="PANTHER" id="PTHR33990">
    <property type="entry name" value="PROTEIN YJDN-RELATED"/>
    <property type="match status" value="1"/>
</dbReference>
<proteinExistence type="predicted"/>
<dbReference type="InterPro" id="IPR029068">
    <property type="entry name" value="Glyas_Bleomycin-R_OHBP_Dase"/>
</dbReference>
<accession>A0A0J8GCE3</accession>
<reference evidence="2 3" key="1">
    <citation type="journal article" date="2015" name="Genome Biol. Evol.">
        <title>Comparative Genomics of Listeria Sensu Lato: Genus-Wide Differences in Evolutionary Dynamics and the Progressive Gain of Complex, Potentially Pathogenicity-Related Traits through Lateral Gene Transfer.</title>
        <authorList>
            <person name="Chiara M."/>
            <person name="Caruso M."/>
            <person name="D'Erchia A.M."/>
            <person name="Manzari C."/>
            <person name="Fraccalvieri R."/>
            <person name="Goffredo E."/>
            <person name="Latorre L."/>
            <person name="Miccolupo A."/>
            <person name="Padalino I."/>
            <person name="Santagada G."/>
            <person name="Chiocco D."/>
            <person name="Pesole G."/>
            <person name="Horner D.S."/>
            <person name="Parisi A."/>
        </authorList>
    </citation>
    <scope>NUCLEOTIDE SEQUENCE [LARGE SCALE GENOMIC DNA]</scope>
    <source>
        <strain evidence="2 3">1991</strain>
    </source>
</reference>